<feature type="compositionally biased region" description="Polar residues" evidence="1">
    <location>
        <begin position="25"/>
        <end position="52"/>
    </location>
</feature>
<protein>
    <submittedName>
        <fullName evidence="2">Uncharacterized protein</fullName>
    </submittedName>
</protein>
<dbReference type="AlphaFoldDB" id="A0A7S1Z4R4"/>
<evidence type="ECO:0000256" key="1">
    <source>
        <dbReference type="SAM" id="MobiDB-lite"/>
    </source>
</evidence>
<name>A0A7S1Z4R4_9STRA</name>
<feature type="compositionally biased region" description="Basic and acidic residues" evidence="1">
    <location>
        <begin position="14"/>
        <end position="24"/>
    </location>
</feature>
<organism evidence="2">
    <name type="scientific">Ditylum brightwellii</name>
    <dbReference type="NCBI Taxonomy" id="49249"/>
    <lineage>
        <taxon>Eukaryota</taxon>
        <taxon>Sar</taxon>
        <taxon>Stramenopiles</taxon>
        <taxon>Ochrophyta</taxon>
        <taxon>Bacillariophyta</taxon>
        <taxon>Mediophyceae</taxon>
        <taxon>Lithodesmiophycidae</taxon>
        <taxon>Lithodesmiales</taxon>
        <taxon>Lithodesmiaceae</taxon>
        <taxon>Ditylum</taxon>
    </lineage>
</organism>
<gene>
    <name evidence="2" type="ORF">DBRI1063_LOCUS9984</name>
</gene>
<dbReference type="EMBL" id="HBGN01015553">
    <property type="protein sequence ID" value="CAD9328007.1"/>
    <property type="molecule type" value="Transcribed_RNA"/>
</dbReference>
<evidence type="ECO:0000313" key="2">
    <source>
        <dbReference type="EMBL" id="CAD9328007.1"/>
    </source>
</evidence>
<feature type="region of interest" description="Disordered" evidence="1">
    <location>
        <begin position="228"/>
        <end position="258"/>
    </location>
</feature>
<feature type="compositionally biased region" description="Polar residues" evidence="1">
    <location>
        <begin position="1"/>
        <end position="11"/>
    </location>
</feature>
<reference evidence="2" key="1">
    <citation type="submission" date="2021-01" db="EMBL/GenBank/DDBJ databases">
        <authorList>
            <person name="Corre E."/>
            <person name="Pelletier E."/>
            <person name="Niang G."/>
            <person name="Scheremetjew M."/>
            <person name="Finn R."/>
            <person name="Kale V."/>
            <person name="Holt S."/>
            <person name="Cochrane G."/>
            <person name="Meng A."/>
            <person name="Brown T."/>
            <person name="Cohen L."/>
        </authorList>
    </citation>
    <scope>NUCLEOTIDE SEQUENCE</scope>
    <source>
        <strain evidence="2">Pop2</strain>
    </source>
</reference>
<accession>A0A7S1Z4R4</accession>
<feature type="region of interest" description="Disordered" evidence="1">
    <location>
        <begin position="1"/>
        <end position="62"/>
    </location>
</feature>
<feature type="region of interest" description="Disordered" evidence="1">
    <location>
        <begin position="293"/>
        <end position="314"/>
    </location>
</feature>
<proteinExistence type="predicted"/>
<sequence>MNNSSDCSSGSDFEESRRGLHSVEQDTSTSVSATSRFGQSSLQFNNLRNTGHGTEKDAGLPLYSSSATGARLSARQRERLNVLHHREYIEITKRHVIPKVVSLATRLIPAAREEAERLERKISTGNFELPNKADGVSQRSRLKSTGLEEDDIENGLCVDRKDRVVCLPQSAATAACGADFLNESKEDGADIGYVSVEAIAAGLDCDIALMDIEAEALIESIRNVSPSKRYEIKSSSPKSDLSGDADDNHSVSSLGSLDDDDIGGEVRRLSQSMSRLRLDLANANWDSMREDVQRERLGSHDSSSQAPSLEHDNSSRRARALFTTFASQLTSNNKAWQQVDVNNVSGRSNATLYWSIALLWAVAILIAGRIKFISLEDEDIWSEIMDWPLFNSL</sequence>